<dbReference type="InterPro" id="IPR029058">
    <property type="entry name" value="AB_hydrolase_fold"/>
</dbReference>
<dbReference type="GO" id="GO:0016787">
    <property type="term" value="F:hydrolase activity"/>
    <property type="evidence" value="ECO:0007669"/>
    <property type="project" value="UniProtKB-KW"/>
</dbReference>
<dbReference type="PANTHER" id="PTHR43433">
    <property type="entry name" value="HYDROLASE, ALPHA/BETA FOLD FAMILY PROTEIN"/>
    <property type="match status" value="1"/>
</dbReference>
<dbReference type="InterPro" id="IPR050471">
    <property type="entry name" value="AB_hydrolase"/>
</dbReference>
<name>A0ABV8KAE1_9BACL</name>
<evidence type="ECO:0000313" key="2">
    <source>
        <dbReference type="EMBL" id="MFC4103000.1"/>
    </source>
</evidence>
<organism evidence="2 3">
    <name type="scientific">Paenibacillus xanthanilyticus</name>
    <dbReference type="NCBI Taxonomy" id="1783531"/>
    <lineage>
        <taxon>Bacteria</taxon>
        <taxon>Bacillati</taxon>
        <taxon>Bacillota</taxon>
        <taxon>Bacilli</taxon>
        <taxon>Bacillales</taxon>
        <taxon>Paenibacillaceae</taxon>
        <taxon>Paenibacillus</taxon>
    </lineage>
</organism>
<proteinExistence type="predicted"/>
<dbReference type="SUPFAM" id="SSF53474">
    <property type="entry name" value="alpha/beta-Hydrolases"/>
    <property type="match status" value="1"/>
</dbReference>
<evidence type="ECO:0000259" key="1">
    <source>
        <dbReference type="Pfam" id="PF00561"/>
    </source>
</evidence>
<comment type="caution">
    <text evidence="2">The sequence shown here is derived from an EMBL/GenBank/DDBJ whole genome shotgun (WGS) entry which is preliminary data.</text>
</comment>
<keyword evidence="3" id="KW-1185">Reference proteome</keyword>
<gene>
    <name evidence="2" type="ORF">ACFOZ8_25585</name>
</gene>
<evidence type="ECO:0000313" key="3">
    <source>
        <dbReference type="Proteomes" id="UP001595715"/>
    </source>
</evidence>
<reference evidence="3" key="1">
    <citation type="journal article" date="2019" name="Int. J. Syst. Evol. Microbiol.">
        <title>The Global Catalogue of Microorganisms (GCM) 10K type strain sequencing project: providing services to taxonomists for standard genome sequencing and annotation.</title>
        <authorList>
            <consortium name="The Broad Institute Genomics Platform"/>
            <consortium name="The Broad Institute Genome Sequencing Center for Infectious Disease"/>
            <person name="Wu L."/>
            <person name="Ma J."/>
        </authorList>
    </citation>
    <scope>NUCLEOTIDE SEQUENCE [LARGE SCALE GENOMIC DNA]</scope>
    <source>
        <strain evidence="3">IBRC-M 10987</strain>
    </source>
</reference>
<dbReference type="Proteomes" id="UP001595715">
    <property type="component" value="Unassembled WGS sequence"/>
</dbReference>
<dbReference type="PANTHER" id="PTHR43433:SF5">
    <property type="entry name" value="AB HYDROLASE-1 DOMAIN-CONTAINING PROTEIN"/>
    <property type="match status" value="1"/>
</dbReference>
<keyword evidence="2" id="KW-0378">Hydrolase</keyword>
<accession>A0ABV8KAE1</accession>
<dbReference type="Gene3D" id="3.40.50.1820">
    <property type="entry name" value="alpha/beta hydrolase"/>
    <property type="match status" value="1"/>
</dbReference>
<feature type="domain" description="AB hydrolase-1" evidence="1">
    <location>
        <begin position="24"/>
        <end position="237"/>
    </location>
</feature>
<dbReference type="Pfam" id="PF00561">
    <property type="entry name" value="Abhydrolase_1"/>
    <property type="match status" value="1"/>
</dbReference>
<sequence>MLQVPFLQVGDVSIHYRSEGHGVPILCVHPPCTTSRLFTYVKSELWDRRRVLTMDARGHGRSEAGAAKLSLPLLAEDMRRVLDQSEISSAYVCGYGPGAMAAIAALLAYPTRFRGGILLSGSAAYHDMISRGKLKAALLASRLGAKRPIAWAGAWQEADNRAAFDGMLDDAHGANADRWRDYTSACLEANFERQLHAIHQPMLLLYGTKDQIGHHYANSMFRLLPNAELYGVKDADRHLPMKASRQVGLVMRQWMDKHEDGSLTDTLQERDALMEELAANGIVGGQDGASWPSL</sequence>
<protein>
    <submittedName>
        <fullName evidence="2">Alpha/beta fold hydrolase</fullName>
    </submittedName>
</protein>
<dbReference type="InterPro" id="IPR000073">
    <property type="entry name" value="AB_hydrolase_1"/>
</dbReference>
<dbReference type="EMBL" id="JBHSAM010000034">
    <property type="protein sequence ID" value="MFC4103000.1"/>
    <property type="molecule type" value="Genomic_DNA"/>
</dbReference>